<keyword evidence="1" id="KW-0234">DNA repair</keyword>
<dbReference type="PANTHER" id="PTHR10492:SF96">
    <property type="entry name" value="ATP-DEPENDENT DNA HELICASE"/>
    <property type="match status" value="1"/>
</dbReference>
<accession>A0A699HJV0</accession>
<dbReference type="GO" id="GO:0005524">
    <property type="term" value="F:ATP binding"/>
    <property type="evidence" value="ECO:0007669"/>
    <property type="project" value="UniProtKB-KW"/>
</dbReference>
<dbReference type="EMBL" id="BKCJ010168928">
    <property type="protein sequence ID" value="GEY32122.1"/>
    <property type="molecule type" value="Genomic_DNA"/>
</dbReference>
<organism evidence="3">
    <name type="scientific">Tanacetum cinerariifolium</name>
    <name type="common">Dalmatian daisy</name>
    <name type="synonym">Chrysanthemum cinerariifolium</name>
    <dbReference type="NCBI Taxonomy" id="118510"/>
    <lineage>
        <taxon>Eukaryota</taxon>
        <taxon>Viridiplantae</taxon>
        <taxon>Streptophyta</taxon>
        <taxon>Embryophyta</taxon>
        <taxon>Tracheophyta</taxon>
        <taxon>Spermatophyta</taxon>
        <taxon>Magnoliopsida</taxon>
        <taxon>eudicotyledons</taxon>
        <taxon>Gunneridae</taxon>
        <taxon>Pentapetalae</taxon>
        <taxon>asterids</taxon>
        <taxon>campanulids</taxon>
        <taxon>Asterales</taxon>
        <taxon>Asteraceae</taxon>
        <taxon>Asteroideae</taxon>
        <taxon>Anthemideae</taxon>
        <taxon>Anthemidinae</taxon>
        <taxon>Tanacetum</taxon>
    </lineage>
</organism>
<dbReference type="GO" id="GO:0000723">
    <property type="term" value="P:telomere maintenance"/>
    <property type="evidence" value="ECO:0007669"/>
    <property type="project" value="InterPro"/>
</dbReference>
<dbReference type="EC" id="5.6.2.3" evidence="1"/>
<evidence type="ECO:0000313" key="3">
    <source>
        <dbReference type="EMBL" id="GEY32122.1"/>
    </source>
</evidence>
<dbReference type="PANTHER" id="PTHR10492">
    <property type="match status" value="1"/>
</dbReference>
<dbReference type="GO" id="GO:0016787">
    <property type="term" value="F:hydrolase activity"/>
    <property type="evidence" value="ECO:0007669"/>
    <property type="project" value="UniProtKB-KW"/>
</dbReference>
<feature type="domain" description="DNA helicase Pif1-like DEAD-box helicase" evidence="2">
    <location>
        <begin position="195"/>
        <end position="368"/>
    </location>
</feature>
<keyword evidence="1" id="KW-0547">Nucleotide-binding</keyword>
<dbReference type="AlphaFoldDB" id="A0A699HJV0"/>
<dbReference type="GO" id="GO:0006281">
    <property type="term" value="P:DNA repair"/>
    <property type="evidence" value="ECO:0007669"/>
    <property type="project" value="UniProtKB-KW"/>
</dbReference>
<dbReference type="SUPFAM" id="SSF50249">
    <property type="entry name" value="Nucleic acid-binding proteins"/>
    <property type="match status" value="1"/>
</dbReference>
<reference evidence="3" key="1">
    <citation type="journal article" date="2019" name="Sci. Rep.">
        <title>Draft genome of Tanacetum cinerariifolium, the natural source of mosquito coil.</title>
        <authorList>
            <person name="Yamashiro T."/>
            <person name="Shiraishi A."/>
            <person name="Satake H."/>
            <person name="Nakayama K."/>
        </authorList>
    </citation>
    <scope>NUCLEOTIDE SEQUENCE</scope>
</reference>
<keyword evidence="1" id="KW-0067">ATP-binding</keyword>
<dbReference type="Gene3D" id="2.40.50.140">
    <property type="entry name" value="Nucleic acid-binding proteins"/>
    <property type="match status" value="1"/>
</dbReference>
<keyword evidence="1" id="KW-0227">DNA damage</keyword>
<protein>
    <recommendedName>
        <fullName evidence="1">ATP-dependent DNA helicase</fullName>
        <ecNumber evidence="1">5.6.2.3</ecNumber>
    </recommendedName>
</protein>
<gene>
    <name evidence="3" type="ORF">Tci_404096</name>
</gene>
<sequence>MELMMHGPCGAENLDASCMQNGPCNKHFPKYNEKTYFDSNGHTQYRRRDTGIHVMKGEWKLDNYNVYISKGPDRILRKISNSEASTSAVGTTNQIDEIQNYVDGRFIFPYEACWRIFDFLIHCREPAVQILNVHLEDMQRINFHEKDRGIGIQNYHVNNAELQGYILYELEKILNGFGKSVTDFGLQSPPRRASSSKQQELIFVYGHGGTGKTFLWKTIISSLRSEGKIVLAVASSGIASLLLPAGRTTHSGFKLPLELTDESFFHDKKKSQLGNLLVETNLIIWDEAPMNDKRCFKTLDGKLRDLMDAPNILFGGKTIVLGGDFRQTLPVKKDVGKEELVAASIAESYLCGNILEFTMWDEVAKQFNKQEIQKLTPPIIIVVSSRRVTKYRDVQLTATPVTYYYINPQTPEAEYAYTATTVINVVRFGEHSKTERDMFKNRKSESFWVTAKVKNVNGEAQIQGLVDKKKGIITEASIKRDLRFEDEGEVDFLSNEVIFEQLILIG</sequence>
<dbReference type="GO" id="GO:0006310">
    <property type="term" value="P:DNA recombination"/>
    <property type="evidence" value="ECO:0007669"/>
    <property type="project" value="UniProtKB-KW"/>
</dbReference>
<dbReference type="InterPro" id="IPR027417">
    <property type="entry name" value="P-loop_NTPase"/>
</dbReference>
<dbReference type="SUPFAM" id="SSF52540">
    <property type="entry name" value="P-loop containing nucleoside triphosphate hydrolases"/>
    <property type="match status" value="1"/>
</dbReference>
<proteinExistence type="inferred from homology"/>
<comment type="cofactor">
    <cofactor evidence="1">
        <name>Mg(2+)</name>
        <dbReference type="ChEBI" id="CHEBI:18420"/>
    </cofactor>
</comment>
<dbReference type="InterPro" id="IPR012340">
    <property type="entry name" value="NA-bd_OB-fold"/>
</dbReference>
<dbReference type="InterPro" id="IPR010285">
    <property type="entry name" value="DNA_helicase_pif1-like_DEAD"/>
</dbReference>
<dbReference type="GO" id="GO:0043139">
    <property type="term" value="F:5'-3' DNA helicase activity"/>
    <property type="evidence" value="ECO:0007669"/>
    <property type="project" value="UniProtKB-EC"/>
</dbReference>
<comment type="caution">
    <text evidence="3">The sequence shown here is derived from an EMBL/GenBank/DDBJ whole genome shotgun (WGS) entry which is preliminary data.</text>
</comment>
<evidence type="ECO:0000259" key="2">
    <source>
        <dbReference type="Pfam" id="PF05970"/>
    </source>
</evidence>
<comment type="similarity">
    <text evidence="1">Belongs to the helicase family.</text>
</comment>
<keyword evidence="1" id="KW-0378">Hydrolase</keyword>
<name>A0A699HJV0_TANCI</name>
<keyword evidence="1 3" id="KW-0347">Helicase</keyword>
<comment type="catalytic activity">
    <reaction evidence="1">
        <text>ATP + H2O = ADP + phosphate + H(+)</text>
        <dbReference type="Rhea" id="RHEA:13065"/>
        <dbReference type="ChEBI" id="CHEBI:15377"/>
        <dbReference type="ChEBI" id="CHEBI:15378"/>
        <dbReference type="ChEBI" id="CHEBI:30616"/>
        <dbReference type="ChEBI" id="CHEBI:43474"/>
        <dbReference type="ChEBI" id="CHEBI:456216"/>
        <dbReference type="EC" id="5.6.2.3"/>
    </reaction>
</comment>
<dbReference type="Pfam" id="PF05970">
    <property type="entry name" value="PIF1"/>
    <property type="match status" value="1"/>
</dbReference>
<feature type="non-terminal residue" evidence="3">
    <location>
        <position position="506"/>
    </location>
</feature>
<keyword evidence="1" id="KW-0233">DNA recombination</keyword>
<evidence type="ECO:0000256" key="1">
    <source>
        <dbReference type="RuleBase" id="RU363044"/>
    </source>
</evidence>
<dbReference type="Gene3D" id="3.40.50.300">
    <property type="entry name" value="P-loop containing nucleotide triphosphate hydrolases"/>
    <property type="match status" value="1"/>
</dbReference>